<keyword evidence="3" id="KW-1185">Reference proteome</keyword>
<reference evidence="2" key="1">
    <citation type="submission" date="2023-06" db="EMBL/GenBank/DDBJ databases">
        <title>Conoideocrella luteorostrata (Hypocreales: Clavicipitaceae), a potential biocontrol fungus for elongate hemlock scale in United States Christmas tree production areas.</title>
        <authorList>
            <person name="Barrett H."/>
            <person name="Lovett B."/>
            <person name="Macias A.M."/>
            <person name="Stajich J.E."/>
            <person name="Kasson M.T."/>
        </authorList>
    </citation>
    <scope>NUCLEOTIDE SEQUENCE</scope>
    <source>
        <strain evidence="2">ARSEF 14590</strain>
    </source>
</reference>
<evidence type="ECO:0000256" key="1">
    <source>
        <dbReference type="SAM" id="MobiDB-lite"/>
    </source>
</evidence>
<organism evidence="2 3">
    <name type="scientific">Conoideocrella luteorostrata</name>
    <dbReference type="NCBI Taxonomy" id="1105319"/>
    <lineage>
        <taxon>Eukaryota</taxon>
        <taxon>Fungi</taxon>
        <taxon>Dikarya</taxon>
        <taxon>Ascomycota</taxon>
        <taxon>Pezizomycotina</taxon>
        <taxon>Sordariomycetes</taxon>
        <taxon>Hypocreomycetidae</taxon>
        <taxon>Hypocreales</taxon>
        <taxon>Clavicipitaceae</taxon>
        <taxon>Conoideocrella</taxon>
    </lineage>
</organism>
<dbReference type="Proteomes" id="UP001251528">
    <property type="component" value="Unassembled WGS sequence"/>
</dbReference>
<dbReference type="EMBL" id="JASWJB010000015">
    <property type="protein sequence ID" value="KAK2612540.1"/>
    <property type="molecule type" value="Genomic_DNA"/>
</dbReference>
<comment type="caution">
    <text evidence="2">The sequence shown here is derived from an EMBL/GenBank/DDBJ whole genome shotgun (WGS) entry which is preliminary data.</text>
</comment>
<feature type="region of interest" description="Disordered" evidence="1">
    <location>
        <begin position="97"/>
        <end position="119"/>
    </location>
</feature>
<gene>
    <name evidence="2" type="ORF">QQS21_001478</name>
</gene>
<proteinExistence type="predicted"/>
<sequence length="119" mass="13428">MITISDCRTDIQQSNPSLNKTEAQGICDGDSGAWVIDTLRCELYGQLVASDWFGSGYVIPMQLIFDDIKRQFKAEHVELPTTVDVYLAKQALADRMNESHPDRKFGLDEDSEDDLPLLF</sequence>
<protein>
    <submittedName>
        <fullName evidence="2">Uncharacterized protein</fullName>
    </submittedName>
</protein>
<evidence type="ECO:0000313" key="2">
    <source>
        <dbReference type="EMBL" id="KAK2612540.1"/>
    </source>
</evidence>
<dbReference type="AlphaFoldDB" id="A0AAJ0G1V9"/>
<name>A0AAJ0G1V9_9HYPO</name>
<feature type="compositionally biased region" description="Acidic residues" evidence="1">
    <location>
        <begin position="108"/>
        <end position="119"/>
    </location>
</feature>
<feature type="compositionally biased region" description="Basic and acidic residues" evidence="1">
    <location>
        <begin position="97"/>
        <end position="107"/>
    </location>
</feature>
<evidence type="ECO:0000313" key="3">
    <source>
        <dbReference type="Proteomes" id="UP001251528"/>
    </source>
</evidence>
<accession>A0AAJ0G1V9</accession>